<proteinExistence type="predicted"/>
<reference evidence="1 2" key="1">
    <citation type="submission" date="2024-02" db="EMBL/GenBank/DDBJ databases">
        <title>A novel Wenzhouxiangellaceae bacterium, isolated from coastal sediments.</title>
        <authorList>
            <person name="Du Z.-J."/>
            <person name="Ye Y.-Q."/>
            <person name="Zhang X.-Y."/>
        </authorList>
    </citation>
    <scope>NUCLEOTIDE SEQUENCE [LARGE SCALE GENOMIC DNA]</scope>
    <source>
        <strain evidence="1 2">CH-27</strain>
    </source>
</reference>
<sequence>MADPELRQLLKDLHESLEDTRELDPETRALVHELDEDIHRLVAPEEETGADDIESARDKARELQARFQAEHPVAERFFREIVEVLSKVGI</sequence>
<dbReference type="Pfam" id="PF14357">
    <property type="entry name" value="DUF4404"/>
    <property type="match status" value="1"/>
</dbReference>
<protein>
    <submittedName>
        <fullName evidence="1">DUF4404 family protein</fullName>
    </submittedName>
</protein>
<evidence type="ECO:0000313" key="1">
    <source>
        <dbReference type="EMBL" id="MEJ8566068.1"/>
    </source>
</evidence>
<keyword evidence="2" id="KW-1185">Reference proteome</keyword>
<comment type="caution">
    <text evidence="1">The sequence shown here is derived from an EMBL/GenBank/DDBJ whole genome shotgun (WGS) entry which is preliminary data.</text>
</comment>
<name>A0AAW9RBK7_9GAMM</name>
<organism evidence="1 2">
    <name type="scientific">Elongatibacter sediminis</name>
    <dbReference type="NCBI Taxonomy" id="3119006"/>
    <lineage>
        <taxon>Bacteria</taxon>
        <taxon>Pseudomonadati</taxon>
        <taxon>Pseudomonadota</taxon>
        <taxon>Gammaproteobacteria</taxon>
        <taxon>Chromatiales</taxon>
        <taxon>Wenzhouxiangellaceae</taxon>
        <taxon>Elongatibacter</taxon>
    </lineage>
</organism>
<dbReference type="AlphaFoldDB" id="A0AAW9RBK7"/>
<gene>
    <name evidence="1" type="ORF">V3330_00415</name>
</gene>
<evidence type="ECO:0000313" key="2">
    <source>
        <dbReference type="Proteomes" id="UP001359886"/>
    </source>
</evidence>
<accession>A0AAW9RBK7</accession>
<dbReference type="Proteomes" id="UP001359886">
    <property type="component" value="Unassembled WGS sequence"/>
</dbReference>
<dbReference type="RefSeq" id="WP_354693392.1">
    <property type="nucleotide sequence ID" value="NZ_JAZHOG010000001.1"/>
</dbReference>
<dbReference type="EMBL" id="JAZHOG010000001">
    <property type="protein sequence ID" value="MEJ8566068.1"/>
    <property type="molecule type" value="Genomic_DNA"/>
</dbReference>
<dbReference type="InterPro" id="IPR025516">
    <property type="entry name" value="DUF4404"/>
</dbReference>